<dbReference type="CDD" id="cd14727">
    <property type="entry name" value="ChanN-like"/>
    <property type="match status" value="1"/>
</dbReference>
<dbReference type="EMBL" id="JACRDE010000470">
    <property type="protein sequence ID" value="MBI5251397.1"/>
    <property type="molecule type" value="Genomic_DNA"/>
</dbReference>
<name>A0A9D6Z5C0_9BACT</name>
<keyword evidence="2" id="KW-0449">Lipoprotein</keyword>
<dbReference type="Gene3D" id="3.40.50.11550">
    <property type="match status" value="1"/>
</dbReference>
<dbReference type="Proteomes" id="UP000807825">
    <property type="component" value="Unassembled WGS sequence"/>
</dbReference>
<dbReference type="SUPFAM" id="SSF159501">
    <property type="entry name" value="EreA/ChaN-like"/>
    <property type="match status" value="1"/>
</dbReference>
<dbReference type="AlphaFoldDB" id="A0A9D6Z5C0"/>
<feature type="domain" description="Haem-binding uptake Tiki superfamily ChaN" evidence="1">
    <location>
        <begin position="52"/>
        <end position="258"/>
    </location>
</feature>
<gene>
    <name evidence="2" type="ORF">HY912_18065</name>
</gene>
<accession>A0A9D6Z5C0</accession>
<proteinExistence type="predicted"/>
<dbReference type="InterPro" id="IPR007314">
    <property type="entry name" value="Cofac_haem-bd_dom"/>
</dbReference>
<evidence type="ECO:0000313" key="3">
    <source>
        <dbReference type="Proteomes" id="UP000807825"/>
    </source>
</evidence>
<organism evidence="2 3">
    <name type="scientific">Desulfomonile tiedjei</name>
    <dbReference type="NCBI Taxonomy" id="2358"/>
    <lineage>
        <taxon>Bacteria</taxon>
        <taxon>Pseudomonadati</taxon>
        <taxon>Thermodesulfobacteriota</taxon>
        <taxon>Desulfomonilia</taxon>
        <taxon>Desulfomonilales</taxon>
        <taxon>Desulfomonilaceae</taxon>
        <taxon>Desulfomonile</taxon>
    </lineage>
</organism>
<sequence>MVTRLREFIQSNSMILIGGFALSMFSYTCHADDCGAFVVDLLLGEPVPKDVLLDDLSSVRIIYLGEYHTIERHHKLQTDLLRSLAEGGMQLSLGMEMFSYDQQEILDRWLKGKDDIAGLIKDLGAERWTNLKAYEPVLVLARDLKFPIIALNAPEKLVRKVSRGGLESLSESERKSIPESLEQINPQYDRLLRIRLRVHRAFHDKGLKNVVLAQALRDQTMAGRVVSFLQSPDGKDRSMIVIAGSGHLNYGFGIPERVERHNNYKYRILLASESGELVLSEEEKRQSMPVDITHEDLRFIQRPIADYVYVVPLKDEDKSQETETASAHLE</sequence>
<protein>
    <submittedName>
        <fullName evidence="2">ChaN family lipoprotein</fullName>
    </submittedName>
</protein>
<evidence type="ECO:0000259" key="1">
    <source>
        <dbReference type="Pfam" id="PF04187"/>
    </source>
</evidence>
<evidence type="ECO:0000313" key="2">
    <source>
        <dbReference type="EMBL" id="MBI5251397.1"/>
    </source>
</evidence>
<reference evidence="2" key="1">
    <citation type="submission" date="2020-07" db="EMBL/GenBank/DDBJ databases">
        <title>Huge and variable diversity of episymbiotic CPR bacteria and DPANN archaea in groundwater ecosystems.</title>
        <authorList>
            <person name="He C.Y."/>
            <person name="Keren R."/>
            <person name="Whittaker M."/>
            <person name="Farag I.F."/>
            <person name="Doudna J."/>
            <person name="Cate J.H.D."/>
            <person name="Banfield J.F."/>
        </authorList>
    </citation>
    <scope>NUCLEOTIDE SEQUENCE</scope>
    <source>
        <strain evidence="2">NC_groundwater_1664_Pr3_B-0.1um_52_9</strain>
    </source>
</reference>
<dbReference type="Pfam" id="PF04187">
    <property type="entry name" value="Cofac_haem_bdg"/>
    <property type="match status" value="1"/>
</dbReference>
<comment type="caution">
    <text evidence="2">The sequence shown here is derived from an EMBL/GenBank/DDBJ whole genome shotgun (WGS) entry which is preliminary data.</text>
</comment>